<keyword evidence="2" id="KW-1133">Transmembrane helix</keyword>
<name>A0A075FJJ0_9EURY</name>
<reference evidence="3" key="1">
    <citation type="journal article" date="2014" name="Genome Biol. Evol.">
        <title>Pangenome evidence for extensive interdomain horizontal transfer affecting lineage core and shell genes in uncultured planktonic thaumarchaeota and euryarchaeota.</title>
        <authorList>
            <person name="Deschamps P."/>
            <person name="Zivanovic Y."/>
            <person name="Moreira D."/>
            <person name="Rodriguez-Valera F."/>
            <person name="Lopez-Garcia P."/>
        </authorList>
    </citation>
    <scope>NUCLEOTIDE SEQUENCE</scope>
</reference>
<feature type="transmembrane region" description="Helical" evidence="2">
    <location>
        <begin position="67"/>
        <end position="91"/>
    </location>
</feature>
<keyword evidence="2" id="KW-0812">Transmembrane</keyword>
<sequence>MWNPVSVCGSKRIEEIHGMRRSLADGLMQTHGFSPHFGHSSSGAGPGSGPGSSPSIHGLKPGTSSNALFTASLISLAFSMSFLLTGSSFCFSRLKGSRKVLVTSIIVSLVLFTSGSRSR</sequence>
<organism evidence="3">
    <name type="scientific">uncultured marine group II/III euryarchaeote AD1000_11_G05</name>
    <dbReference type="NCBI Taxonomy" id="1457723"/>
    <lineage>
        <taxon>Archaea</taxon>
        <taxon>Methanobacteriati</taxon>
        <taxon>Methanobacteriota</taxon>
        <taxon>environmental samples</taxon>
    </lineage>
</organism>
<evidence type="ECO:0000256" key="1">
    <source>
        <dbReference type="SAM" id="MobiDB-lite"/>
    </source>
</evidence>
<feature type="compositionally biased region" description="Low complexity" evidence="1">
    <location>
        <begin position="31"/>
        <end position="43"/>
    </location>
</feature>
<evidence type="ECO:0000313" key="3">
    <source>
        <dbReference type="EMBL" id="AIE91469.1"/>
    </source>
</evidence>
<dbReference type="EMBL" id="KF900339">
    <property type="protein sequence ID" value="AIE91469.1"/>
    <property type="molecule type" value="Genomic_DNA"/>
</dbReference>
<proteinExistence type="predicted"/>
<keyword evidence="2" id="KW-0472">Membrane</keyword>
<protein>
    <submittedName>
        <fullName evidence="3">Uncharacterized protein</fullName>
    </submittedName>
</protein>
<dbReference type="AlphaFoldDB" id="A0A075FJJ0"/>
<feature type="region of interest" description="Disordered" evidence="1">
    <location>
        <begin position="29"/>
        <end position="59"/>
    </location>
</feature>
<evidence type="ECO:0000256" key="2">
    <source>
        <dbReference type="SAM" id="Phobius"/>
    </source>
</evidence>
<accession>A0A075FJJ0</accession>